<feature type="region of interest" description="Disordered" evidence="9">
    <location>
        <begin position="393"/>
        <end position="422"/>
    </location>
</feature>
<evidence type="ECO:0000256" key="4">
    <source>
        <dbReference type="ARBA" id="ARBA00022603"/>
    </source>
</evidence>
<gene>
    <name evidence="11" type="ORF">SeLEV6574_g04682</name>
    <name evidence="12" type="ORF">SeMB42_g04086</name>
</gene>
<feature type="region of interest" description="Disordered" evidence="9">
    <location>
        <begin position="882"/>
        <end position="902"/>
    </location>
</feature>
<dbReference type="Pfam" id="PF00856">
    <property type="entry name" value="SET"/>
    <property type="match status" value="1"/>
</dbReference>
<feature type="region of interest" description="Disordered" evidence="9">
    <location>
        <begin position="843"/>
        <end position="869"/>
    </location>
</feature>
<feature type="region of interest" description="Disordered" evidence="9">
    <location>
        <begin position="1134"/>
        <end position="1153"/>
    </location>
</feature>
<keyword evidence="8" id="KW-0539">Nucleus</keyword>
<dbReference type="InterPro" id="IPR039977">
    <property type="entry name" value="Suv4-20/Set9"/>
</dbReference>
<dbReference type="STRING" id="286115.A0A507CYD2"/>
<name>A0A507CYD2_9FUNG</name>
<feature type="compositionally biased region" description="Basic and acidic residues" evidence="9">
    <location>
        <begin position="504"/>
        <end position="513"/>
    </location>
</feature>
<evidence type="ECO:0000313" key="12">
    <source>
        <dbReference type="EMBL" id="TPX45204.1"/>
    </source>
</evidence>
<organism evidence="11 14">
    <name type="scientific">Synchytrium endobioticum</name>
    <dbReference type="NCBI Taxonomy" id="286115"/>
    <lineage>
        <taxon>Eukaryota</taxon>
        <taxon>Fungi</taxon>
        <taxon>Fungi incertae sedis</taxon>
        <taxon>Chytridiomycota</taxon>
        <taxon>Chytridiomycota incertae sedis</taxon>
        <taxon>Chytridiomycetes</taxon>
        <taxon>Synchytriales</taxon>
        <taxon>Synchytriaceae</taxon>
        <taxon>Synchytrium</taxon>
    </lineage>
</organism>
<feature type="compositionally biased region" description="Basic and acidic residues" evidence="9">
    <location>
        <begin position="844"/>
        <end position="853"/>
    </location>
</feature>
<evidence type="ECO:0000259" key="10">
    <source>
        <dbReference type="PROSITE" id="PS50280"/>
    </source>
</evidence>
<evidence type="ECO:0000256" key="8">
    <source>
        <dbReference type="ARBA" id="ARBA00023242"/>
    </source>
</evidence>
<dbReference type="GO" id="GO:0032259">
    <property type="term" value="P:methylation"/>
    <property type="evidence" value="ECO:0007669"/>
    <property type="project" value="UniProtKB-KW"/>
</dbReference>
<evidence type="ECO:0000256" key="1">
    <source>
        <dbReference type="ARBA" id="ARBA00004123"/>
    </source>
</evidence>
<reference evidence="13 14" key="1">
    <citation type="journal article" date="2019" name="Sci. Rep.">
        <title>Comparative genomics of chytrid fungi reveal insights into the obligate biotrophic and pathogenic lifestyle of Synchytrium endobioticum.</title>
        <authorList>
            <person name="van de Vossenberg B.T.L.H."/>
            <person name="Warris S."/>
            <person name="Nguyen H.D.T."/>
            <person name="van Gent-Pelzer M.P.E."/>
            <person name="Joly D.L."/>
            <person name="van de Geest H.C."/>
            <person name="Bonants P.J.M."/>
            <person name="Smith D.S."/>
            <person name="Levesque C.A."/>
            <person name="van der Lee T.A.J."/>
        </authorList>
    </citation>
    <scope>NUCLEOTIDE SEQUENCE [LARGE SCALE GENOMIC DNA]</scope>
    <source>
        <strain evidence="11 14">LEV6574</strain>
        <strain evidence="12 13">MB42</strain>
    </source>
</reference>
<evidence type="ECO:0000313" key="13">
    <source>
        <dbReference type="Proteomes" id="UP000317494"/>
    </source>
</evidence>
<feature type="domain" description="SET" evidence="10">
    <location>
        <begin position="237"/>
        <end position="351"/>
    </location>
</feature>
<evidence type="ECO:0000256" key="6">
    <source>
        <dbReference type="ARBA" id="ARBA00022691"/>
    </source>
</evidence>
<dbReference type="InterPro" id="IPR001214">
    <property type="entry name" value="SET_dom"/>
</dbReference>
<feature type="compositionally biased region" description="Polar residues" evidence="9">
    <location>
        <begin position="892"/>
        <end position="902"/>
    </location>
</feature>
<keyword evidence="4" id="KW-0489">Methyltransferase</keyword>
<dbReference type="PROSITE" id="PS50280">
    <property type="entry name" value="SET"/>
    <property type="match status" value="1"/>
</dbReference>
<dbReference type="InterPro" id="IPR046341">
    <property type="entry name" value="SET_dom_sf"/>
</dbReference>
<feature type="compositionally biased region" description="Basic and acidic residues" evidence="9">
    <location>
        <begin position="1110"/>
        <end position="1119"/>
    </location>
</feature>
<proteinExistence type="predicted"/>
<dbReference type="GO" id="GO:0005694">
    <property type="term" value="C:chromosome"/>
    <property type="evidence" value="ECO:0007669"/>
    <property type="project" value="UniProtKB-SubCell"/>
</dbReference>
<dbReference type="OrthoDB" id="6627536at2759"/>
<dbReference type="SUPFAM" id="SSF82199">
    <property type="entry name" value="SET domain"/>
    <property type="match status" value="1"/>
</dbReference>
<evidence type="ECO:0000256" key="3">
    <source>
        <dbReference type="ARBA" id="ARBA00022454"/>
    </source>
</evidence>
<feature type="compositionally biased region" description="Polar residues" evidence="9">
    <location>
        <begin position="995"/>
        <end position="1009"/>
    </location>
</feature>
<feature type="region of interest" description="Disordered" evidence="9">
    <location>
        <begin position="704"/>
        <end position="777"/>
    </location>
</feature>
<keyword evidence="7" id="KW-0156">Chromatin regulator</keyword>
<dbReference type="GO" id="GO:0042799">
    <property type="term" value="F:histone H4K20 methyltransferase activity"/>
    <property type="evidence" value="ECO:0007669"/>
    <property type="project" value="TreeGrafter"/>
</dbReference>
<evidence type="ECO:0000256" key="2">
    <source>
        <dbReference type="ARBA" id="ARBA00004286"/>
    </source>
</evidence>
<evidence type="ECO:0000313" key="14">
    <source>
        <dbReference type="Proteomes" id="UP000320475"/>
    </source>
</evidence>
<dbReference type="EMBL" id="QEAM01000196">
    <property type="protein sequence ID" value="TPX44155.1"/>
    <property type="molecule type" value="Genomic_DNA"/>
</dbReference>
<feature type="region of interest" description="Disordered" evidence="9">
    <location>
        <begin position="498"/>
        <end position="545"/>
    </location>
</feature>
<dbReference type="Gene3D" id="2.170.270.10">
    <property type="entry name" value="SET domain"/>
    <property type="match status" value="1"/>
</dbReference>
<keyword evidence="13" id="KW-1185">Reference proteome</keyword>
<feature type="region of interest" description="Disordered" evidence="9">
    <location>
        <begin position="1052"/>
        <end position="1071"/>
    </location>
</feature>
<dbReference type="PANTHER" id="PTHR12977">
    <property type="entry name" value="SUPPRESSOR OF VARIEGATION 4-20-RELATED"/>
    <property type="match status" value="1"/>
</dbReference>
<feature type="compositionally biased region" description="Low complexity" evidence="9">
    <location>
        <begin position="1026"/>
        <end position="1037"/>
    </location>
</feature>
<accession>A0A507CYD2</accession>
<comment type="subcellular location">
    <subcellularLocation>
        <location evidence="2">Chromosome</location>
    </subcellularLocation>
    <subcellularLocation>
        <location evidence="1">Nucleus</location>
    </subcellularLocation>
</comment>
<dbReference type="SMART" id="SM00317">
    <property type="entry name" value="SET"/>
    <property type="match status" value="1"/>
</dbReference>
<dbReference type="EMBL" id="QEAN01000158">
    <property type="protein sequence ID" value="TPX45204.1"/>
    <property type="molecule type" value="Genomic_DNA"/>
</dbReference>
<sequence length="1153" mass="128638">MAKAALRPSDTNAPAASGKSILSFKDLAEYDDVLTDLLLDIPFLGMKTKKMNIQYHLDEDAAKAISAMTSPPRSRESSCHHLPAASVSSFMASNSSPRPLKDILNAKLIITPSKNTSTLLEPDDDQEDAAITIIEPSITKRSSLPYYTRLLAVRRNSVDLDAVAAVVVDLIYCGIRYDRSLDRTAAAILELVTNSPSDTLQDIFLPYSTALAGRTPKQLNDLKTHAKKYLQMYHPEAGYEVARTTRYIPATGKVEACVIATRKFVKGEVMNFCTGVFTAMTLEDEDYAKTRDFSIISLSSSKRDSLFLGPARFVNHDCEANMEFTFKGRGSLTFRVVQDINIGDEMTTFYSASYFGEANRECLCRSCEKNGRGFYARYGSNVLKPVAPQLSRQLPGRKAKVPTNYGPVSHSTPSREAEDNEEAEPFTTDYHTTFMEQGLCSICKSSLDDRKMEEFNNDPVAETLGRIPLGIRCGRCRRHYRLYGLEWPRRPSFHRAANHPVRARSPDSIRKSPPDAVLRPALPVKQVLEKETTKSPSPAPEPGDAILLPDTLEDYKDYCVIVAGVNASGEREMPGAMPTTFDRPHLVFVSPGSQRFPFWWPALIVPDCEEDLSMPKLPKTLGNDGVIHRVRYTETSHYGFVPQFDMRMFNPKTEPYISFAKHPAFPKDLGVINALEYLRKGRYPHKWKYFGDWKLPEHERRSETFQRKRRLSHRFGPDGASDVDSFTSEGRPSRRQTSELVASDLDHGRHREQPTSSLATQHSKACKPSKGKTKVAVSATDDTLKPVFVDGPQKMPVVVELDFEWESWLCRTDVELAFDLHQEKWQSYPRIPAYPLDNFQTARRTSDEDRLSSDESEEASSSPRLSKRNCFHYKSGHSRFFAPEDKGDGEYPQSSTNGNVGVDSITNISIITDAPMSSDSYNDETSNNAISNTTQRTINGTELIIIDDDDESSISAGHHTSVHSRVANPFDRLPDYGRVFDEDDENGYEQEHLPNGSSASTDGSPSQPTGGVPAKKIWSHNEISRQKSSSGSRRLSSQVPTVIDLVDGEDFLKRDPNATSSPSLAAVGSSRVKIHHAPTKRTLETVVISDDDDGGSEISRNRPPTASDSSYERHSSNNNIRLHEPIDIIGSRNLGGDSLSRKRRRMDAATKIL</sequence>
<feature type="compositionally biased region" description="Basic residues" evidence="9">
    <location>
        <begin position="764"/>
        <end position="773"/>
    </location>
</feature>
<dbReference type="GO" id="GO:0005634">
    <property type="term" value="C:nucleus"/>
    <property type="evidence" value="ECO:0007669"/>
    <property type="project" value="UniProtKB-SubCell"/>
</dbReference>
<keyword evidence="6" id="KW-0949">S-adenosyl-L-methionine</keyword>
<feature type="compositionally biased region" description="Basic and acidic residues" evidence="9">
    <location>
        <begin position="744"/>
        <end position="753"/>
    </location>
</feature>
<dbReference type="AlphaFoldDB" id="A0A507CYD2"/>
<evidence type="ECO:0000256" key="5">
    <source>
        <dbReference type="ARBA" id="ARBA00022679"/>
    </source>
</evidence>
<evidence type="ECO:0000256" key="9">
    <source>
        <dbReference type="SAM" id="MobiDB-lite"/>
    </source>
</evidence>
<evidence type="ECO:0000313" key="11">
    <source>
        <dbReference type="EMBL" id="TPX44155.1"/>
    </source>
</evidence>
<evidence type="ECO:0000256" key="7">
    <source>
        <dbReference type="ARBA" id="ARBA00022853"/>
    </source>
</evidence>
<dbReference type="VEuPathDB" id="FungiDB:SeMB42_g04086"/>
<feature type="region of interest" description="Disordered" evidence="9">
    <location>
        <begin position="1088"/>
        <end position="1119"/>
    </location>
</feature>
<feature type="region of interest" description="Disordered" evidence="9">
    <location>
        <begin position="956"/>
        <end position="1038"/>
    </location>
</feature>
<dbReference type="Proteomes" id="UP000317494">
    <property type="component" value="Unassembled WGS sequence"/>
</dbReference>
<protein>
    <recommendedName>
        <fullName evidence="10">SET domain-containing protein</fullName>
    </recommendedName>
</protein>
<keyword evidence="5" id="KW-0808">Transferase</keyword>
<comment type="caution">
    <text evidence="11">The sequence shown here is derived from an EMBL/GenBank/DDBJ whole genome shotgun (WGS) entry which is preliminary data.</text>
</comment>
<dbReference type="Proteomes" id="UP000320475">
    <property type="component" value="Unassembled WGS sequence"/>
</dbReference>
<dbReference type="Gene3D" id="1.10.10.1700">
    <property type="entry name" value="Histone-lysine N-methyltransferase"/>
    <property type="match status" value="1"/>
</dbReference>
<dbReference type="PANTHER" id="PTHR12977:SF4">
    <property type="entry name" value="HISTONE-LYSINE N-METHYLTRANSFERASE KMT5B"/>
    <property type="match status" value="1"/>
</dbReference>
<keyword evidence="3" id="KW-0158">Chromosome</keyword>
<dbReference type="InterPro" id="IPR041938">
    <property type="entry name" value="Hist-Lys_N-MTase_N"/>
</dbReference>
<feature type="compositionally biased region" description="Polar residues" evidence="9">
    <location>
        <begin position="754"/>
        <end position="763"/>
    </location>
</feature>